<dbReference type="CDD" id="cd04413">
    <property type="entry name" value="NDPk_I"/>
    <property type="match status" value="1"/>
</dbReference>
<evidence type="ECO:0000256" key="14">
    <source>
        <dbReference type="RuleBase" id="RU004013"/>
    </source>
</evidence>
<comment type="caution">
    <text evidence="16">The sequence shown here is derived from an EMBL/GenBank/DDBJ whole genome shotgun (WGS) entry which is preliminary data.</text>
</comment>
<keyword evidence="6" id="KW-0479">Metal-binding</keyword>
<keyword evidence="4" id="KW-0597">Phosphoprotein</keyword>
<keyword evidence="9 14" id="KW-0067">ATP-binding</keyword>
<dbReference type="Proteomes" id="UP000824264">
    <property type="component" value="Unassembled WGS sequence"/>
</dbReference>
<dbReference type="InterPro" id="IPR034907">
    <property type="entry name" value="NDK-like_dom"/>
</dbReference>
<evidence type="ECO:0000256" key="6">
    <source>
        <dbReference type="ARBA" id="ARBA00022723"/>
    </source>
</evidence>
<dbReference type="PROSITE" id="PS51374">
    <property type="entry name" value="NDPK_LIKE"/>
    <property type="match status" value="1"/>
</dbReference>
<keyword evidence="7 14" id="KW-0547">Nucleotide-binding</keyword>
<dbReference type="GO" id="GO:0006228">
    <property type="term" value="P:UTP biosynthetic process"/>
    <property type="evidence" value="ECO:0007669"/>
    <property type="project" value="InterPro"/>
</dbReference>
<dbReference type="AlphaFoldDB" id="A0A9D1R2P9"/>
<comment type="catalytic activity">
    <reaction evidence="14">
        <text>a 2'-deoxyribonucleoside 5'-diphosphate + ATP = a 2'-deoxyribonucleoside 5'-triphosphate + ADP</text>
        <dbReference type="Rhea" id="RHEA:44640"/>
        <dbReference type="ChEBI" id="CHEBI:30616"/>
        <dbReference type="ChEBI" id="CHEBI:61560"/>
        <dbReference type="ChEBI" id="CHEBI:73316"/>
        <dbReference type="ChEBI" id="CHEBI:456216"/>
        <dbReference type="EC" id="2.7.4.6"/>
    </reaction>
</comment>
<reference evidence="16" key="1">
    <citation type="journal article" date="2021" name="PeerJ">
        <title>Extensive microbial diversity within the chicken gut microbiome revealed by metagenomics and culture.</title>
        <authorList>
            <person name="Gilroy R."/>
            <person name="Ravi A."/>
            <person name="Getino M."/>
            <person name="Pursley I."/>
            <person name="Horton D.L."/>
            <person name="Alikhan N.F."/>
            <person name="Baker D."/>
            <person name="Gharbi K."/>
            <person name="Hall N."/>
            <person name="Watson M."/>
            <person name="Adriaenssens E.M."/>
            <person name="Foster-Nyarko E."/>
            <person name="Jarju S."/>
            <person name="Secka A."/>
            <person name="Antonio M."/>
            <person name="Oren A."/>
            <person name="Chaudhuri R.R."/>
            <person name="La Ragione R."/>
            <person name="Hildebrand F."/>
            <person name="Pallen M.J."/>
        </authorList>
    </citation>
    <scope>NUCLEOTIDE SEQUENCE</scope>
    <source>
        <strain evidence="16">ChiSxjej5B17-1746</strain>
    </source>
</reference>
<keyword evidence="3" id="KW-0963">Cytoplasm</keyword>
<keyword evidence="10" id="KW-0460">Magnesium</keyword>
<evidence type="ECO:0000259" key="15">
    <source>
        <dbReference type="SMART" id="SM00562"/>
    </source>
</evidence>
<dbReference type="PANTHER" id="PTHR46161">
    <property type="entry name" value="NUCLEOSIDE DIPHOSPHATE KINASE"/>
    <property type="match status" value="1"/>
</dbReference>
<evidence type="ECO:0000256" key="7">
    <source>
        <dbReference type="ARBA" id="ARBA00022741"/>
    </source>
</evidence>
<evidence type="ECO:0000313" key="17">
    <source>
        <dbReference type="Proteomes" id="UP000824264"/>
    </source>
</evidence>
<evidence type="ECO:0000256" key="5">
    <source>
        <dbReference type="ARBA" id="ARBA00022679"/>
    </source>
</evidence>
<evidence type="ECO:0000256" key="8">
    <source>
        <dbReference type="ARBA" id="ARBA00022777"/>
    </source>
</evidence>
<accession>A0A9D1R2P9</accession>
<dbReference type="FunFam" id="3.30.70.141:FF:000039">
    <property type="entry name" value="Nucleoside diphosphate kinase B"/>
    <property type="match status" value="1"/>
</dbReference>
<dbReference type="InterPro" id="IPR001564">
    <property type="entry name" value="Nucleoside_diP_kinase"/>
</dbReference>
<gene>
    <name evidence="16" type="primary">ndk</name>
    <name evidence="16" type="ORF">H9874_12235</name>
</gene>
<evidence type="ECO:0000256" key="13">
    <source>
        <dbReference type="RuleBase" id="RU004011"/>
    </source>
</evidence>
<feature type="binding site" evidence="12">
    <location>
        <position position="113"/>
    </location>
    <ligand>
        <name>ATP</name>
        <dbReference type="ChEBI" id="CHEBI:30616"/>
    </ligand>
</feature>
<feature type="binding site" evidence="12">
    <location>
        <position position="103"/>
    </location>
    <ligand>
        <name>ATP</name>
        <dbReference type="ChEBI" id="CHEBI:30616"/>
    </ligand>
</feature>
<evidence type="ECO:0000256" key="1">
    <source>
        <dbReference type="ARBA" id="ARBA00001946"/>
    </source>
</evidence>
<keyword evidence="5 14" id="KW-0808">Transferase</keyword>
<feature type="binding site" evidence="12">
    <location>
        <position position="58"/>
    </location>
    <ligand>
        <name>ATP</name>
        <dbReference type="ChEBI" id="CHEBI:30616"/>
    </ligand>
</feature>
<dbReference type="GO" id="GO:0046872">
    <property type="term" value="F:metal ion binding"/>
    <property type="evidence" value="ECO:0007669"/>
    <property type="project" value="UniProtKB-KW"/>
</dbReference>
<dbReference type="NCBIfam" id="NF001908">
    <property type="entry name" value="PRK00668.1"/>
    <property type="match status" value="1"/>
</dbReference>
<proteinExistence type="inferred from homology"/>
<feature type="active site" description="Pros-phosphohistidine intermediate" evidence="12">
    <location>
        <position position="116"/>
    </location>
</feature>
<dbReference type="GO" id="GO:0004550">
    <property type="term" value="F:nucleoside diphosphate kinase activity"/>
    <property type="evidence" value="ECO:0007669"/>
    <property type="project" value="UniProtKB-EC"/>
</dbReference>
<dbReference type="Pfam" id="PF00334">
    <property type="entry name" value="NDK"/>
    <property type="match status" value="1"/>
</dbReference>
<evidence type="ECO:0000256" key="11">
    <source>
        <dbReference type="ARBA" id="ARBA00023080"/>
    </source>
</evidence>
<evidence type="ECO:0000256" key="10">
    <source>
        <dbReference type="ARBA" id="ARBA00022842"/>
    </source>
</evidence>
<dbReference type="GO" id="GO:0006183">
    <property type="term" value="P:GTP biosynthetic process"/>
    <property type="evidence" value="ECO:0007669"/>
    <property type="project" value="InterPro"/>
</dbReference>
<evidence type="ECO:0000313" key="16">
    <source>
        <dbReference type="EMBL" id="HIW79892.1"/>
    </source>
</evidence>
<feature type="non-terminal residue" evidence="16">
    <location>
        <position position="121"/>
    </location>
</feature>
<dbReference type="PRINTS" id="PR01243">
    <property type="entry name" value="NUCDPKINASE"/>
</dbReference>
<evidence type="ECO:0000256" key="12">
    <source>
        <dbReference type="PROSITE-ProRule" id="PRU00706"/>
    </source>
</evidence>
<dbReference type="Gene3D" id="3.30.70.141">
    <property type="entry name" value="Nucleoside diphosphate kinase-like domain"/>
    <property type="match status" value="1"/>
</dbReference>
<evidence type="ECO:0000256" key="4">
    <source>
        <dbReference type="ARBA" id="ARBA00022553"/>
    </source>
</evidence>
<organism evidence="16 17">
    <name type="scientific">Candidatus Bilophila faecipullorum</name>
    <dbReference type="NCBI Taxonomy" id="2838482"/>
    <lineage>
        <taxon>Bacteria</taxon>
        <taxon>Pseudomonadati</taxon>
        <taxon>Thermodesulfobacteriota</taxon>
        <taxon>Desulfovibrionia</taxon>
        <taxon>Desulfovibrionales</taxon>
        <taxon>Desulfovibrionaceae</taxon>
        <taxon>Bilophila</taxon>
    </lineage>
</organism>
<evidence type="ECO:0000256" key="3">
    <source>
        <dbReference type="ARBA" id="ARBA00022490"/>
    </source>
</evidence>
<dbReference type="GO" id="GO:0006241">
    <property type="term" value="P:CTP biosynthetic process"/>
    <property type="evidence" value="ECO:0007669"/>
    <property type="project" value="InterPro"/>
</dbReference>
<keyword evidence="8 14" id="KW-0418">Kinase</keyword>
<feature type="binding site" evidence="12">
    <location>
        <position position="10"/>
    </location>
    <ligand>
        <name>ATP</name>
        <dbReference type="ChEBI" id="CHEBI:30616"/>
    </ligand>
</feature>
<reference evidence="16" key="2">
    <citation type="submission" date="2021-04" db="EMBL/GenBank/DDBJ databases">
        <authorList>
            <person name="Gilroy R."/>
        </authorList>
    </citation>
    <scope>NUCLEOTIDE SEQUENCE</scope>
    <source>
        <strain evidence="16">ChiSxjej5B17-1746</strain>
    </source>
</reference>
<dbReference type="SUPFAM" id="SSF54919">
    <property type="entry name" value="Nucleoside diphosphate kinase, NDK"/>
    <property type="match status" value="1"/>
</dbReference>
<feature type="binding site" evidence="12">
    <location>
        <position position="92"/>
    </location>
    <ligand>
        <name>ATP</name>
        <dbReference type="ChEBI" id="CHEBI:30616"/>
    </ligand>
</feature>
<dbReference type="InterPro" id="IPR023005">
    <property type="entry name" value="Nucleoside_diP_kinase_AS"/>
</dbReference>
<evidence type="ECO:0000256" key="2">
    <source>
        <dbReference type="ARBA" id="ARBA00008142"/>
    </source>
</evidence>
<dbReference type="SMART" id="SM00562">
    <property type="entry name" value="NDK"/>
    <property type="match status" value="1"/>
</dbReference>
<comment type="cofactor">
    <cofactor evidence="1">
        <name>Mg(2+)</name>
        <dbReference type="ChEBI" id="CHEBI:18420"/>
    </cofactor>
</comment>
<dbReference type="PANTHER" id="PTHR46161:SF3">
    <property type="entry name" value="NUCLEOSIDE DIPHOSPHATE KINASE DDB_G0292928-RELATED"/>
    <property type="match status" value="1"/>
</dbReference>
<sequence>MIERTLALIKPDAVARGLVGELLAQMQGSGLRLAALKMIRLSKAQAETFYAVHRDRPFFESLTRYMSSGPIVCAILEGEDAIRRYRDLMGATNPKEAAEGTLRRRYGVSLEANAVHGSDAP</sequence>
<comment type="similarity">
    <text evidence="2 12 13">Belongs to the NDK family.</text>
</comment>
<dbReference type="PROSITE" id="PS00469">
    <property type="entry name" value="NDPK"/>
    <property type="match status" value="1"/>
</dbReference>
<protein>
    <recommendedName>
        <fullName evidence="14">Nucleoside diphosphate kinase</fullName>
        <ecNumber evidence="14">2.7.4.6</ecNumber>
    </recommendedName>
</protein>
<dbReference type="InterPro" id="IPR036850">
    <property type="entry name" value="NDK-like_dom_sf"/>
</dbReference>
<dbReference type="EC" id="2.7.4.6" evidence="14"/>
<feature type="binding site" evidence="12">
    <location>
        <position position="86"/>
    </location>
    <ligand>
        <name>ATP</name>
        <dbReference type="ChEBI" id="CHEBI:30616"/>
    </ligand>
</feature>
<dbReference type="EMBL" id="DXGI01000458">
    <property type="protein sequence ID" value="HIW79892.1"/>
    <property type="molecule type" value="Genomic_DNA"/>
</dbReference>
<name>A0A9D1R2P9_9BACT</name>
<evidence type="ECO:0000256" key="9">
    <source>
        <dbReference type="ARBA" id="ARBA00022840"/>
    </source>
</evidence>
<keyword evidence="11" id="KW-0546">Nucleotide metabolism</keyword>
<feature type="domain" description="Nucleoside diphosphate kinase-like" evidence="15">
    <location>
        <begin position="2"/>
        <end position="121"/>
    </location>
</feature>
<dbReference type="GO" id="GO:0005524">
    <property type="term" value="F:ATP binding"/>
    <property type="evidence" value="ECO:0007669"/>
    <property type="project" value="UniProtKB-KW"/>
</dbReference>